<protein>
    <recommendedName>
        <fullName evidence="5">protein-serine/threonine phosphatase</fullName>
        <ecNumber evidence="5">3.1.3.16</ecNumber>
    </recommendedName>
</protein>
<dbReference type="OMA" id="ITQENDF"/>
<dbReference type="Proteomes" id="UP000008983">
    <property type="component" value="Unassembled WGS sequence"/>
</dbReference>
<organism evidence="16 17">
    <name type="scientific">Ichthyophthirius multifiliis</name>
    <name type="common">White spot disease agent</name>
    <name type="synonym">Ich</name>
    <dbReference type="NCBI Taxonomy" id="5932"/>
    <lineage>
        <taxon>Eukaryota</taxon>
        <taxon>Sar</taxon>
        <taxon>Alveolata</taxon>
        <taxon>Ciliophora</taxon>
        <taxon>Intramacronucleata</taxon>
        <taxon>Oligohymenophorea</taxon>
        <taxon>Hymenostomatida</taxon>
        <taxon>Ophryoglenina</taxon>
        <taxon>Ichthyophthirius</taxon>
    </lineage>
</organism>
<evidence type="ECO:0000256" key="11">
    <source>
        <dbReference type="ARBA" id="ARBA00023211"/>
    </source>
</evidence>
<keyword evidence="8" id="KW-0460">Magnesium</keyword>
<dbReference type="InterPro" id="IPR001932">
    <property type="entry name" value="PPM-type_phosphatase-like_dom"/>
</dbReference>
<dbReference type="STRING" id="857967.G0R499"/>
<evidence type="ECO:0000256" key="8">
    <source>
        <dbReference type="ARBA" id="ARBA00022842"/>
    </source>
</evidence>
<dbReference type="GO" id="GO:0046872">
    <property type="term" value="F:metal ion binding"/>
    <property type="evidence" value="ECO:0007669"/>
    <property type="project" value="UniProtKB-KW"/>
</dbReference>
<dbReference type="GO" id="GO:0016020">
    <property type="term" value="C:membrane"/>
    <property type="evidence" value="ECO:0007669"/>
    <property type="project" value="UniProtKB-SubCell"/>
</dbReference>
<evidence type="ECO:0000256" key="1">
    <source>
        <dbReference type="ARBA" id="ARBA00001936"/>
    </source>
</evidence>
<dbReference type="Gene3D" id="3.60.40.10">
    <property type="entry name" value="PPM-type phosphatase domain"/>
    <property type="match status" value="1"/>
</dbReference>
<accession>G0R499</accession>
<dbReference type="InterPro" id="IPR000222">
    <property type="entry name" value="PP2C_BS"/>
</dbReference>
<evidence type="ECO:0000256" key="10">
    <source>
        <dbReference type="ARBA" id="ARBA00023136"/>
    </source>
</evidence>
<comment type="cofactor">
    <cofactor evidence="1">
        <name>Mn(2+)</name>
        <dbReference type="ChEBI" id="CHEBI:29035"/>
    </cofactor>
</comment>
<name>G0R499_ICHMU</name>
<evidence type="ECO:0000256" key="13">
    <source>
        <dbReference type="ARBA" id="ARBA00048336"/>
    </source>
</evidence>
<comment type="subcellular location">
    <subcellularLocation>
        <location evidence="3">Membrane</location>
        <topology evidence="3">Peripheral membrane protein</topology>
    </subcellularLocation>
</comment>
<comment type="similarity">
    <text evidence="4 14">Belongs to the PP2C family.</text>
</comment>
<evidence type="ECO:0000256" key="6">
    <source>
        <dbReference type="ARBA" id="ARBA00022723"/>
    </source>
</evidence>
<evidence type="ECO:0000256" key="14">
    <source>
        <dbReference type="RuleBase" id="RU003465"/>
    </source>
</evidence>
<dbReference type="InterPro" id="IPR036457">
    <property type="entry name" value="PPM-type-like_dom_sf"/>
</dbReference>
<keyword evidence="7 14" id="KW-0378">Hydrolase</keyword>
<dbReference type="OrthoDB" id="10264738at2759"/>
<dbReference type="PROSITE" id="PS51746">
    <property type="entry name" value="PPM_2"/>
    <property type="match status" value="1"/>
</dbReference>
<dbReference type="PROSITE" id="PS01032">
    <property type="entry name" value="PPM_1"/>
    <property type="match status" value="1"/>
</dbReference>
<comment type="cofactor">
    <cofactor evidence="2">
        <name>Mg(2+)</name>
        <dbReference type="ChEBI" id="CHEBI:18420"/>
    </cofactor>
</comment>
<evidence type="ECO:0000313" key="16">
    <source>
        <dbReference type="EMBL" id="EGR27710.1"/>
    </source>
</evidence>
<dbReference type="GO" id="GO:0004722">
    <property type="term" value="F:protein serine/threonine phosphatase activity"/>
    <property type="evidence" value="ECO:0007669"/>
    <property type="project" value="UniProtKB-EC"/>
</dbReference>
<gene>
    <name evidence="16" type="ORF">IMG5_190660</name>
</gene>
<evidence type="ECO:0000256" key="2">
    <source>
        <dbReference type="ARBA" id="ARBA00001946"/>
    </source>
</evidence>
<dbReference type="eggNOG" id="KOG0698">
    <property type="taxonomic scope" value="Eukaryota"/>
</dbReference>
<dbReference type="SUPFAM" id="SSF81606">
    <property type="entry name" value="PP2C-like"/>
    <property type="match status" value="1"/>
</dbReference>
<evidence type="ECO:0000313" key="17">
    <source>
        <dbReference type="Proteomes" id="UP000008983"/>
    </source>
</evidence>
<dbReference type="SMART" id="SM00332">
    <property type="entry name" value="PP2Cc"/>
    <property type="match status" value="1"/>
</dbReference>
<dbReference type="PANTHER" id="PTHR13832">
    <property type="entry name" value="PROTEIN PHOSPHATASE 2C"/>
    <property type="match status" value="1"/>
</dbReference>
<evidence type="ECO:0000256" key="12">
    <source>
        <dbReference type="ARBA" id="ARBA00047761"/>
    </source>
</evidence>
<keyword evidence="10" id="KW-0472">Membrane</keyword>
<dbReference type="AlphaFoldDB" id="G0R499"/>
<evidence type="ECO:0000259" key="15">
    <source>
        <dbReference type="PROSITE" id="PS51746"/>
    </source>
</evidence>
<evidence type="ECO:0000256" key="4">
    <source>
        <dbReference type="ARBA" id="ARBA00006702"/>
    </source>
</evidence>
<sequence length="452" mass="52040">MQANNDSGQSQTELQKQEMFYKNSQFFLKMSVSNNIQKQHLNKISASYTTPCVNKIEDILKPETQNNQELSISQQILINQTIIPNYNQTQYSIKQNGIISCYAANTNQGLIRNYNEDRITIILNMKKPSINTEIDNWPKCSFFGIYDGHGGFSCADFLKENLHNYVINDSNFPNNINQAIQNGFQQAEKNFLIKAYKNEIVVDRSGSCAIVVFIVDDVCYVANVGDSRAIMSYNKGKQIYELSQDHKPLNQNEFKRIKENGGQIYQQFFLSQFNKQYGPYRVLPGRLSVTRAFGDVEAKLSKLGGNQNVIIAIPEIQQFKIDKNCDFIIIGSIFQIQNKIKLYYKKGDGVYDKLNNQDIINCVWNSQQTDYLSFKDYTKIAIDNLFKFTLGKNSIDNISVILIGFNNFAKLIQEKHDKQIQKVALEVKQNIDFSMYSKVVKMNSQQRFFTQM</sequence>
<reference evidence="16 17" key="1">
    <citation type="submission" date="2011-07" db="EMBL/GenBank/DDBJ databases">
        <authorList>
            <person name="Coyne R."/>
            <person name="Brami D."/>
            <person name="Johnson J."/>
            <person name="Hostetler J."/>
            <person name="Hannick L."/>
            <person name="Clark T."/>
            <person name="Cassidy-Hanley D."/>
            <person name="Inman J."/>
        </authorList>
    </citation>
    <scope>NUCLEOTIDE SEQUENCE [LARGE SCALE GENOMIC DNA]</scope>
    <source>
        <strain evidence="16 17">G5</strain>
    </source>
</reference>
<evidence type="ECO:0000256" key="9">
    <source>
        <dbReference type="ARBA" id="ARBA00022912"/>
    </source>
</evidence>
<dbReference type="RefSeq" id="XP_004025162.1">
    <property type="nucleotide sequence ID" value="XM_004025113.1"/>
</dbReference>
<feature type="domain" description="PPM-type phosphatase" evidence="15">
    <location>
        <begin position="101"/>
        <end position="405"/>
    </location>
</feature>
<comment type="catalytic activity">
    <reaction evidence="13">
        <text>O-phospho-L-threonyl-[protein] + H2O = L-threonyl-[protein] + phosphate</text>
        <dbReference type="Rhea" id="RHEA:47004"/>
        <dbReference type="Rhea" id="RHEA-COMP:11060"/>
        <dbReference type="Rhea" id="RHEA-COMP:11605"/>
        <dbReference type="ChEBI" id="CHEBI:15377"/>
        <dbReference type="ChEBI" id="CHEBI:30013"/>
        <dbReference type="ChEBI" id="CHEBI:43474"/>
        <dbReference type="ChEBI" id="CHEBI:61977"/>
        <dbReference type="EC" id="3.1.3.16"/>
    </reaction>
</comment>
<comment type="catalytic activity">
    <reaction evidence="12">
        <text>O-phospho-L-seryl-[protein] + H2O = L-seryl-[protein] + phosphate</text>
        <dbReference type="Rhea" id="RHEA:20629"/>
        <dbReference type="Rhea" id="RHEA-COMP:9863"/>
        <dbReference type="Rhea" id="RHEA-COMP:11604"/>
        <dbReference type="ChEBI" id="CHEBI:15377"/>
        <dbReference type="ChEBI" id="CHEBI:29999"/>
        <dbReference type="ChEBI" id="CHEBI:43474"/>
        <dbReference type="ChEBI" id="CHEBI:83421"/>
        <dbReference type="EC" id="3.1.3.16"/>
    </reaction>
</comment>
<keyword evidence="17" id="KW-1185">Reference proteome</keyword>
<evidence type="ECO:0000256" key="7">
    <source>
        <dbReference type="ARBA" id="ARBA00022801"/>
    </source>
</evidence>
<proteinExistence type="inferred from homology"/>
<dbReference type="InterPro" id="IPR015655">
    <property type="entry name" value="PP2C"/>
</dbReference>
<keyword evidence="9 14" id="KW-0904">Protein phosphatase</keyword>
<keyword evidence="6" id="KW-0479">Metal-binding</keyword>
<dbReference type="GeneID" id="14903781"/>
<evidence type="ECO:0000256" key="5">
    <source>
        <dbReference type="ARBA" id="ARBA00013081"/>
    </source>
</evidence>
<dbReference type="Pfam" id="PF00481">
    <property type="entry name" value="PP2C"/>
    <property type="match status" value="1"/>
</dbReference>
<keyword evidence="11" id="KW-0464">Manganese</keyword>
<dbReference type="PANTHER" id="PTHR13832:SF803">
    <property type="entry name" value="PROTEIN PHOSPHATASE 1G"/>
    <property type="match status" value="1"/>
</dbReference>
<dbReference type="InParanoid" id="G0R499"/>
<dbReference type="EMBL" id="GL984330">
    <property type="protein sequence ID" value="EGR27710.1"/>
    <property type="molecule type" value="Genomic_DNA"/>
</dbReference>
<dbReference type="CDD" id="cd00143">
    <property type="entry name" value="PP2Cc"/>
    <property type="match status" value="1"/>
</dbReference>
<evidence type="ECO:0000256" key="3">
    <source>
        <dbReference type="ARBA" id="ARBA00004170"/>
    </source>
</evidence>
<dbReference type="EC" id="3.1.3.16" evidence="5"/>